<feature type="non-terminal residue" evidence="1">
    <location>
        <position position="1"/>
    </location>
</feature>
<organism evidence="1 2">
    <name type="scientific">Daphnia magna</name>
    <dbReference type="NCBI Taxonomy" id="35525"/>
    <lineage>
        <taxon>Eukaryota</taxon>
        <taxon>Metazoa</taxon>
        <taxon>Ecdysozoa</taxon>
        <taxon>Arthropoda</taxon>
        <taxon>Crustacea</taxon>
        <taxon>Branchiopoda</taxon>
        <taxon>Diplostraca</taxon>
        <taxon>Cladocera</taxon>
        <taxon>Anomopoda</taxon>
        <taxon>Daphniidae</taxon>
        <taxon>Daphnia</taxon>
    </lineage>
</organism>
<proteinExistence type="predicted"/>
<evidence type="ECO:0000313" key="2">
    <source>
        <dbReference type="Proteomes" id="UP000076858"/>
    </source>
</evidence>
<sequence>TSQSVTLTVGSYSTRFDVTTAVADRVPTPFSFDPISGVLVNTAVTSSTRTVNGINAPTPISIEGGEYSISGAAFTSAPGTVLNGQGIRVRVISSSAFVSTKRAVVTIGGVSGNFDVTTVAEDPVPDAFAFTEATNVTLDTWVSSSSAGIWGINTAAPVSVENGEYSI</sequence>
<feature type="non-terminal residue" evidence="1">
    <location>
        <position position="167"/>
    </location>
</feature>
<name>A0A164IJW8_9CRUS</name>
<comment type="caution">
    <text evidence="1">The sequence shown here is derived from an EMBL/GenBank/DDBJ whole genome shotgun (WGS) entry which is preliminary data.</text>
</comment>
<dbReference type="Proteomes" id="UP000076858">
    <property type="component" value="Unassembled WGS sequence"/>
</dbReference>
<protein>
    <submittedName>
        <fullName evidence="1">Uncharacterized protein</fullName>
    </submittedName>
</protein>
<reference evidence="1 2" key="1">
    <citation type="submission" date="2016-03" db="EMBL/GenBank/DDBJ databases">
        <title>EvidentialGene: Evidence-directed Construction of Genes on Genomes.</title>
        <authorList>
            <person name="Gilbert D.G."/>
            <person name="Choi J.-H."/>
            <person name="Mockaitis K."/>
            <person name="Colbourne J."/>
            <person name="Pfrender M."/>
        </authorList>
    </citation>
    <scope>NUCLEOTIDE SEQUENCE [LARGE SCALE GENOMIC DNA]</scope>
    <source>
        <strain evidence="1 2">Xinb3</strain>
        <tissue evidence="1">Complete organism</tissue>
    </source>
</reference>
<gene>
    <name evidence="1" type="ORF">APZ42_002043</name>
</gene>
<dbReference type="EMBL" id="LRGB01007099">
    <property type="protein sequence ID" value="KZS01336.1"/>
    <property type="molecule type" value="Genomic_DNA"/>
</dbReference>
<dbReference type="AlphaFoldDB" id="A0A164IJW8"/>
<keyword evidence="2" id="KW-1185">Reference proteome</keyword>
<evidence type="ECO:0000313" key="1">
    <source>
        <dbReference type="EMBL" id="KZS01336.1"/>
    </source>
</evidence>
<accession>A0A164IJW8</accession>